<organism evidence="2 3">
    <name type="scientific">Plebeiibacterium sediminum</name>
    <dbReference type="NCBI Taxonomy" id="2992112"/>
    <lineage>
        <taxon>Bacteria</taxon>
        <taxon>Pseudomonadati</taxon>
        <taxon>Bacteroidota</taxon>
        <taxon>Bacteroidia</taxon>
        <taxon>Marinilabiliales</taxon>
        <taxon>Marinilabiliaceae</taxon>
        <taxon>Plebeiibacterium</taxon>
    </lineage>
</organism>
<comment type="caution">
    <text evidence="2">The sequence shown here is derived from an EMBL/GenBank/DDBJ whole genome shotgun (WGS) entry which is preliminary data.</text>
</comment>
<evidence type="ECO:0000256" key="1">
    <source>
        <dbReference type="SAM" id="Phobius"/>
    </source>
</evidence>
<evidence type="ECO:0000313" key="2">
    <source>
        <dbReference type="EMBL" id="MCW3784945.1"/>
    </source>
</evidence>
<reference evidence="2" key="1">
    <citation type="submission" date="2022-10" db="EMBL/GenBank/DDBJ databases">
        <authorList>
            <person name="Yu W.X."/>
        </authorList>
    </citation>
    <scope>NUCLEOTIDE SEQUENCE</scope>
    <source>
        <strain evidence="2">AAT</strain>
    </source>
</reference>
<dbReference type="RefSeq" id="WP_301188516.1">
    <property type="nucleotide sequence ID" value="NZ_JAPDPJ010000001.1"/>
</dbReference>
<dbReference type="Proteomes" id="UP001209229">
    <property type="component" value="Unassembled WGS sequence"/>
</dbReference>
<dbReference type="AlphaFoldDB" id="A0AAE3M1C7"/>
<dbReference type="EMBL" id="JAPDPJ010000001">
    <property type="protein sequence ID" value="MCW3784945.1"/>
    <property type="molecule type" value="Genomic_DNA"/>
</dbReference>
<evidence type="ECO:0000313" key="3">
    <source>
        <dbReference type="Proteomes" id="UP001209229"/>
    </source>
</evidence>
<keyword evidence="1" id="KW-0472">Membrane</keyword>
<protein>
    <submittedName>
        <fullName evidence="2">Uncharacterized protein</fullName>
    </submittedName>
</protein>
<keyword evidence="1" id="KW-0812">Transmembrane</keyword>
<feature type="transmembrane region" description="Helical" evidence="1">
    <location>
        <begin position="20"/>
        <end position="42"/>
    </location>
</feature>
<accession>A0AAE3M1C7</accession>
<gene>
    <name evidence="2" type="ORF">OM075_00630</name>
</gene>
<proteinExistence type="predicted"/>
<keyword evidence="1" id="KW-1133">Transmembrane helix</keyword>
<keyword evidence="3" id="KW-1185">Reference proteome</keyword>
<name>A0AAE3M1C7_9BACT</name>
<sequence length="148" mass="16874">MLNKTIEVLNFIGMPPKMAVTLLSIIIGFSLALAILPPYMFIKDLSSKVENMETNVVHKVDSLLTMVNTLDDTQQVLIEYTIDSSKTAEYTTNQLVEILKEVAHEERVKIIISEKKKAIDQYQQDHLPHNRAKIEPKKKFIIGIKPIK</sequence>